<dbReference type="SUPFAM" id="SSF56925">
    <property type="entry name" value="OMPA-like"/>
    <property type="match status" value="1"/>
</dbReference>
<dbReference type="Proteomes" id="UP001162734">
    <property type="component" value="Chromosome"/>
</dbReference>
<feature type="signal peptide" evidence="1">
    <location>
        <begin position="1"/>
        <end position="24"/>
    </location>
</feature>
<name>A0ABM7X8F5_9BACT</name>
<sequence length="215" mass="22800">MRAPSRLLACLAASALLASPAARAADDIEDLPLLISSHDSGLTLALRVAYAIPLGDYASGAGLSDVYKGAVPVQLDVGWRFDPRWTVAAFFQYGFAWMGSNCPAGADCSARDLRLGAEVLYRILPDAKWVPWAGLGAGYEWATATLGGGAGDVTARGFEFANVQLGLDYQWGKSLSYGPYAAFTVGQFSSRSGTDIADKAIHDWLQLGLKGTFNL</sequence>
<evidence type="ECO:0000313" key="2">
    <source>
        <dbReference type="EMBL" id="BDG08116.1"/>
    </source>
</evidence>
<evidence type="ECO:0008006" key="4">
    <source>
        <dbReference type="Google" id="ProtNLM"/>
    </source>
</evidence>
<reference evidence="3" key="1">
    <citation type="journal article" date="2022" name="Int. J. Syst. Evol. Microbiol.">
        <title>Anaeromyxobacter oryzae sp. nov., Anaeromyxobacter diazotrophicus sp. nov. and Anaeromyxobacter paludicola sp. nov., isolated from paddy soils.</title>
        <authorList>
            <person name="Itoh H."/>
            <person name="Xu Z."/>
            <person name="Mise K."/>
            <person name="Masuda Y."/>
            <person name="Ushijima N."/>
            <person name="Hayakawa C."/>
            <person name="Shiratori Y."/>
            <person name="Senoo K."/>
        </authorList>
    </citation>
    <scope>NUCLEOTIDE SEQUENCE [LARGE SCALE GENOMIC DNA]</scope>
    <source>
        <strain evidence="3">Red630</strain>
    </source>
</reference>
<protein>
    <recommendedName>
        <fullName evidence="4">Outer membrane protein beta-barrel domain-containing protein</fullName>
    </recommendedName>
</protein>
<accession>A0ABM7X8F5</accession>
<dbReference type="EMBL" id="AP025592">
    <property type="protein sequence ID" value="BDG08116.1"/>
    <property type="molecule type" value="Genomic_DNA"/>
</dbReference>
<proteinExistence type="predicted"/>
<dbReference type="RefSeq" id="WP_248345304.1">
    <property type="nucleotide sequence ID" value="NZ_AP025592.1"/>
</dbReference>
<evidence type="ECO:0000256" key="1">
    <source>
        <dbReference type="SAM" id="SignalP"/>
    </source>
</evidence>
<keyword evidence="1" id="KW-0732">Signal</keyword>
<keyword evidence="3" id="KW-1185">Reference proteome</keyword>
<dbReference type="InterPro" id="IPR011250">
    <property type="entry name" value="OMP/PagP_B-barrel"/>
</dbReference>
<evidence type="ECO:0000313" key="3">
    <source>
        <dbReference type="Proteomes" id="UP001162734"/>
    </source>
</evidence>
<dbReference type="Gene3D" id="2.40.160.20">
    <property type="match status" value="1"/>
</dbReference>
<organism evidence="2 3">
    <name type="scientific">Anaeromyxobacter paludicola</name>
    <dbReference type="NCBI Taxonomy" id="2918171"/>
    <lineage>
        <taxon>Bacteria</taxon>
        <taxon>Pseudomonadati</taxon>
        <taxon>Myxococcota</taxon>
        <taxon>Myxococcia</taxon>
        <taxon>Myxococcales</taxon>
        <taxon>Cystobacterineae</taxon>
        <taxon>Anaeromyxobacteraceae</taxon>
        <taxon>Anaeromyxobacter</taxon>
    </lineage>
</organism>
<feature type="chain" id="PRO_5046844722" description="Outer membrane protein beta-barrel domain-containing protein" evidence="1">
    <location>
        <begin position="25"/>
        <end position="215"/>
    </location>
</feature>
<gene>
    <name evidence="2" type="ORF">AMPC_12290</name>
</gene>